<keyword evidence="5 10" id="KW-1278">Translocase</keyword>
<dbReference type="PANTHER" id="PTHR10884:SF14">
    <property type="entry name" value="NADH DEHYDROGENASE [UBIQUINONE] IRON-SULFUR PROTEIN 3, MITOCHONDRIAL"/>
    <property type="match status" value="1"/>
</dbReference>
<keyword evidence="14" id="KW-1185">Reference proteome</keyword>
<dbReference type="GO" id="GO:0016651">
    <property type="term" value="F:oxidoreductase activity, acting on NAD(P)H"/>
    <property type="evidence" value="ECO:0007669"/>
    <property type="project" value="InterPro"/>
</dbReference>
<evidence type="ECO:0000256" key="3">
    <source>
        <dbReference type="ARBA" id="ARBA00007569"/>
    </source>
</evidence>
<comment type="caution">
    <text evidence="13">The sequence shown here is derived from an EMBL/GenBank/DDBJ whole genome shotgun (WGS) entry which is preliminary data.</text>
</comment>
<evidence type="ECO:0000256" key="6">
    <source>
        <dbReference type="ARBA" id="ARBA00023027"/>
    </source>
</evidence>
<comment type="similarity">
    <text evidence="3 10">Belongs to the complex I 30 kDa subunit family.</text>
</comment>
<keyword evidence="13" id="KW-0496">Mitochondrion</keyword>
<keyword evidence="4 10" id="KW-0813">Transport</keyword>
<reference evidence="13" key="1">
    <citation type="submission" date="2019-11" db="EMBL/GenBank/DDBJ databases">
        <authorList>
            <person name="Liu Y."/>
            <person name="Hou J."/>
            <person name="Li T.-Q."/>
            <person name="Guan C.-H."/>
            <person name="Wu X."/>
            <person name="Wu H.-Z."/>
            <person name="Ling F."/>
            <person name="Zhang R."/>
            <person name="Shi X.-G."/>
            <person name="Ren J.-P."/>
            <person name="Chen E.-F."/>
            <person name="Sun J.-M."/>
        </authorList>
    </citation>
    <scope>NUCLEOTIDE SEQUENCE</scope>
    <source>
        <strain evidence="13">Adult_tree_wgs_1</strain>
        <tissue evidence="13">Leaves</tissue>
    </source>
</reference>
<dbReference type="InterPro" id="IPR020396">
    <property type="entry name" value="NADH_UbQ_OxRdtase_CS"/>
</dbReference>
<sequence length="202" mass="23309">MEMDCYGGFLLLTYSLLLEPFNERCNDPKAKEDLLAQHYSTCGVSHTLQTTTAAVTSLVPYLTKVQVSIDICGVDHPSRKRRFEVVYNLLSTRYNSRIRVQTSADEVTRISPVVSLFPSAGRWEREVWDMFGVSSINHPDLRRILTDYGFEGHPLRKDLPLSGYVEVRYDDPEKRVVSEPIEMTQEFRYFDFASPWEQRSDG</sequence>
<protein>
    <recommendedName>
        <fullName evidence="8">NADH dehydrogenase [ubiquinone] iron-sulfur protein 3</fullName>
    </recommendedName>
</protein>
<accession>A0A834G0B2</accession>
<evidence type="ECO:0000256" key="10">
    <source>
        <dbReference type="RuleBase" id="RU003456"/>
    </source>
</evidence>
<evidence type="ECO:0000259" key="11">
    <source>
        <dbReference type="Pfam" id="PF00329"/>
    </source>
</evidence>
<dbReference type="PANTHER" id="PTHR10884">
    <property type="entry name" value="NADH DEHYDROGENASE UBIQUINONE IRON-SULFUR PROTEIN 3"/>
    <property type="match status" value="1"/>
</dbReference>
<proteinExistence type="inferred from homology"/>
<dbReference type="Gene3D" id="3.30.460.80">
    <property type="entry name" value="NADH:ubiquinone oxidoreductase, 30kDa subunit"/>
    <property type="match status" value="1"/>
</dbReference>
<comment type="function">
    <text evidence="1">Core subunit of the mitochondrial membrane respiratory chain NADH dehydrogenase (Complex I) that is believed to belong to the minimal assembly required for catalysis. Complex I functions in the transfer of electrons from NADH to the respiratory chain. The immediate electron acceptor for the enzyme is believed to be ubiquinone.</text>
</comment>
<comment type="subcellular location">
    <subcellularLocation>
        <location evidence="2">Mitochondrion inner membrane</location>
        <topology evidence="2">Peripheral membrane protein</topology>
        <orientation evidence="2">Matrix side</orientation>
    </subcellularLocation>
</comment>
<dbReference type="EMBL" id="WJXA01000014">
    <property type="protein sequence ID" value="KAF7117291.1"/>
    <property type="molecule type" value="Genomic_DNA"/>
</dbReference>
<keyword evidence="6 10" id="KW-0520">NAD</keyword>
<evidence type="ECO:0000256" key="8">
    <source>
        <dbReference type="ARBA" id="ARBA00029493"/>
    </source>
</evidence>
<dbReference type="Pfam" id="PF00329">
    <property type="entry name" value="Complex1_30kDa"/>
    <property type="match status" value="1"/>
</dbReference>
<evidence type="ECO:0000313" key="13">
    <source>
        <dbReference type="EMBL" id="KAF7117291.1"/>
    </source>
</evidence>
<keyword evidence="7" id="KW-0472">Membrane</keyword>
<evidence type="ECO:0000256" key="1">
    <source>
        <dbReference type="ARBA" id="ARBA00003257"/>
    </source>
</evidence>
<gene>
    <name evidence="13" type="ORF">RHSIM_RhsimMtG0004600</name>
    <name evidence="12" type="ORF">RHSIM_RhsimMtG0006100</name>
</gene>
<dbReference type="OrthoDB" id="528621at2759"/>
<dbReference type="SUPFAM" id="SSF143243">
    <property type="entry name" value="Nqo5-like"/>
    <property type="match status" value="1"/>
</dbReference>
<dbReference type="InterPro" id="IPR037232">
    <property type="entry name" value="NADH_quin_OxRdtase_su_C/D-like"/>
</dbReference>
<evidence type="ECO:0000256" key="4">
    <source>
        <dbReference type="ARBA" id="ARBA00022448"/>
    </source>
</evidence>
<name>A0A834G0B2_RHOSS</name>
<dbReference type="PROSITE" id="PS00542">
    <property type="entry name" value="COMPLEX1_30K"/>
    <property type="match status" value="1"/>
</dbReference>
<evidence type="ECO:0000256" key="5">
    <source>
        <dbReference type="ARBA" id="ARBA00022967"/>
    </source>
</evidence>
<organism evidence="13 14">
    <name type="scientific">Rhododendron simsii</name>
    <name type="common">Sims's rhododendron</name>
    <dbReference type="NCBI Taxonomy" id="118357"/>
    <lineage>
        <taxon>Eukaryota</taxon>
        <taxon>Viridiplantae</taxon>
        <taxon>Streptophyta</taxon>
        <taxon>Embryophyta</taxon>
        <taxon>Tracheophyta</taxon>
        <taxon>Spermatophyta</taxon>
        <taxon>Magnoliopsida</taxon>
        <taxon>eudicotyledons</taxon>
        <taxon>Gunneridae</taxon>
        <taxon>Pentapetalae</taxon>
        <taxon>asterids</taxon>
        <taxon>Ericales</taxon>
        <taxon>Ericaceae</taxon>
        <taxon>Ericoideae</taxon>
        <taxon>Rhodoreae</taxon>
        <taxon>Rhododendron</taxon>
    </lineage>
</organism>
<dbReference type="InterPro" id="IPR010218">
    <property type="entry name" value="NADH_DH_suC"/>
</dbReference>
<dbReference type="EMBL" id="WJXA01000014">
    <property type="protein sequence ID" value="KAF7117273.1"/>
    <property type="molecule type" value="Genomic_DNA"/>
</dbReference>
<dbReference type="Proteomes" id="UP000626092">
    <property type="component" value="Unassembled WGS sequence"/>
</dbReference>
<dbReference type="GO" id="GO:0005743">
    <property type="term" value="C:mitochondrial inner membrane"/>
    <property type="evidence" value="ECO:0007669"/>
    <property type="project" value="UniProtKB-SubCell"/>
</dbReference>
<dbReference type="HAMAP" id="MF_01357">
    <property type="entry name" value="NDH1_NuoC"/>
    <property type="match status" value="1"/>
</dbReference>
<dbReference type="InterPro" id="IPR001268">
    <property type="entry name" value="NADH_UbQ_OxRdtase_30kDa_su"/>
</dbReference>
<evidence type="ECO:0000256" key="2">
    <source>
        <dbReference type="ARBA" id="ARBA00004443"/>
    </source>
</evidence>
<feature type="domain" description="NADH:ubiquinone oxidoreductase 30kDa subunit" evidence="11">
    <location>
        <begin position="63"/>
        <end position="164"/>
    </location>
</feature>
<evidence type="ECO:0000313" key="12">
    <source>
        <dbReference type="EMBL" id="KAF7117273.1"/>
    </source>
</evidence>
<dbReference type="GO" id="GO:0008137">
    <property type="term" value="F:NADH dehydrogenase (ubiquinone) activity"/>
    <property type="evidence" value="ECO:0007669"/>
    <property type="project" value="UniProtKB-EC"/>
</dbReference>
<evidence type="ECO:0000313" key="14">
    <source>
        <dbReference type="Proteomes" id="UP000626092"/>
    </source>
</evidence>
<evidence type="ECO:0000256" key="7">
    <source>
        <dbReference type="ARBA" id="ARBA00023136"/>
    </source>
</evidence>
<comment type="catalytic activity">
    <reaction evidence="9">
        <text>a ubiquinone + NADH + 5 H(+)(in) = a ubiquinol + NAD(+) + 4 H(+)(out)</text>
        <dbReference type="Rhea" id="RHEA:29091"/>
        <dbReference type="Rhea" id="RHEA-COMP:9565"/>
        <dbReference type="Rhea" id="RHEA-COMP:9566"/>
        <dbReference type="ChEBI" id="CHEBI:15378"/>
        <dbReference type="ChEBI" id="CHEBI:16389"/>
        <dbReference type="ChEBI" id="CHEBI:17976"/>
        <dbReference type="ChEBI" id="CHEBI:57540"/>
        <dbReference type="ChEBI" id="CHEBI:57945"/>
        <dbReference type="EC" id="7.1.1.2"/>
    </reaction>
</comment>
<dbReference type="AlphaFoldDB" id="A0A834G0B2"/>
<geneLocation type="mitochondrion" evidence="13"/>
<evidence type="ECO:0000256" key="9">
    <source>
        <dbReference type="ARBA" id="ARBA00049551"/>
    </source>
</evidence>